<reference evidence="1 2" key="1">
    <citation type="journal article" date="2019" name="Commun. Biol.">
        <title>The bagworm genome reveals a unique fibroin gene that provides high tensile strength.</title>
        <authorList>
            <person name="Kono N."/>
            <person name="Nakamura H."/>
            <person name="Ohtoshi R."/>
            <person name="Tomita M."/>
            <person name="Numata K."/>
            <person name="Arakawa K."/>
        </authorList>
    </citation>
    <scope>NUCLEOTIDE SEQUENCE [LARGE SCALE GENOMIC DNA]</scope>
</reference>
<keyword evidence="2" id="KW-1185">Reference proteome</keyword>
<name>A0A4C1WQ51_EUMVA</name>
<sequence>MRGSFQFAAAVTTELAQIGKNSDLSLLGTFSAKLLGNNLTKPSTSREVPNALGLSGRQFLLGDTGKGHNVRWTRASTKLIRRTRLVSDNPHR</sequence>
<organism evidence="1 2">
    <name type="scientific">Eumeta variegata</name>
    <name type="common">Bagworm moth</name>
    <name type="synonym">Eumeta japonica</name>
    <dbReference type="NCBI Taxonomy" id="151549"/>
    <lineage>
        <taxon>Eukaryota</taxon>
        <taxon>Metazoa</taxon>
        <taxon>Ecdysozoa</taxon>
        <taxon>Arthropoda</taxon>
        <taxon>Hexapoda</taxon>
        <taxon>Insecta</taxon>
        <taxon>Pterygota</taxon>
        <taxon>Neoptera</taxon>
        <taxon>Endopterygota</taxon>
        <taxon>Lepidoptera</taxon>
        <taxon>Glossata</taxon>
        <taxon>Ditrysia</taxon>
        <taxon>Tineoidea</taxon>
        <taxon>Psychidae</taxon>
        <taxon>Oiketicinae</taxon>
        <taxon>Eumeta</taxon>
    </lineage>
</organism>
<evidence type="ECO:0000313" key="2">
    <source>
        <dbReference type="Proteomes" id="UP000299102"/>
    </source>
</evidence>
<dbReference type="AlphaFoldDB" id="A0A4C1WQ51"/>
<protein>
    <submittedName>
        <fullName evidence="1">Uncharacterized protein</fullName>
    </submittedName>
</protein>
<proteinExistence type="predicted"/>
<gene>
    <name evidence="1" type="ORF">EVAR_38598_1</name>
</gene>
<dbReference type="Proteomes" id="UP000299102">
    <property type="component" value="Unassembled WGS sequence"/>
</dbReference>
<comment type="caution">
    <text evidence="1">The sequence shown here is derived from an EMBL/GenBank/DDBJ whole genome shotgun (WGS) entry which is preliminary data.</text>
</comment>
<accession>A0A4C1WQ51</accession>
<evidence type="ECO:0000313" key="1">
    <source>
        <dbReference type="EMBL" id="GBP53626.1"/>
    </source>
</evidence>
<dbReference type="EMBL" id="BGZK01000630">
    <property type="protein sequence ID" value="GBP53626.1"/>
    <property type="molecule type" value="Genomic_DNA"/>
</dbReference>